<comment type="caution">
    <text evidence="1">The sequence shown here is derived from an EMBL/GenBank/DDBJ whole genome shotgun (WGS) entry which is preliminary data.</text>
</comment>
<keyword evidence="2" id="KW-1185">Reference proteome</keyword>
<dbReference type="EMBL" id="MU118313">
    <property type="protein sequence ID" value="KAF9642947.1"/>
    <property type="molecule type" value="Genomic_DNA"/>
</dbReference>
<organism evidence="1 2">
    <name type="scientific">Thelephora ganbajun</name>
    <name type="common">Ganba fungus</name>
    <dbReference type="NCBI Taxonomy" id="370292"/>
    <lineage>
        <taxon>Eukaryota</taxon>
        <taxon>Fungi</taxon>
        <taxon>Dikarya</taxon>
        <taxon>Basidiomycota</taxon>
        <taxon>Agaricomycotina</taxon>
        <taxon>Agaricomycetes</taxon>
        <taxon>Thelephorales</taxon>
        <taxon>Thelephoraceae</taxon>
        <taxon>Thelephora</taxon>
    </lineage>
</organism>
<reference evidence="1" key="1">
    <citation type="submission" date="2019-10" db="EMBL/GenBank/DDBJ databases">
        <authorList>
            <consortium name="DOE Joint Genome Institute"/>
            <person name="Kuo A."/>
            <person name="Miyauchi S."/>
            <person name="Kiss E."/>
            <person name="Drula E."/>
            <person name="Kohler A."/>
            <person name="Sanchez-Garcia M."/>
            <person name="Andreopoulos B."/>
            <person name="Barry K.W."/>
            <person name="Bonito G."/>
            <person name="Buee M."/>
            <person name="Carver A."/>
            <person name="Chen C."/>
            <person name="Cichocki N."/>
            <person name="Clum A."/>
            <person name="Culley D."/>
            <person name="Crous P.W."/>
            <person name="Fauchery L."/>
            <person name="Girlanda M."/>
            <person name="Hayes R."/>
            <person name="Keri Z."/>
            <person name="Labutti K."/>
            <person name="Lipzen A."/>
            <person name="Lombard V."/>
            <person name="Magnuson J."/>
            <person name="Maillard F."/>
            <person name="Morin E."/>
            <person name="Murat C."/>
            <person name="Nolan M."/>
            <person name="Ohm R."/>
            <person name="Pangilinan J."/>
            <person name="Pereira M."/>
            <person name="Perotto S."/>
            <person name="Peter M."/>
            <person name="Riley R."/>
            <person name="Sitrit Y."/>
            <person name="Stielow B."/>
            <person name="Szollosi G."/>
            <person name="Zifcakova L."/>
            <person name="Stursova M."/>
            <person name="Spatafora J.W."/>
            <person name="Tedersoo L."/>
            <person name="Vaario L.-M."/>
            <person name="Yamada A."/>
            <person name="Yan M."/>
            <person name="Wang P."/>
            <person name="Xu J."/>
            <person name="Bruns T."/>
            <person name="Baldrian P."/>
            <person name="Vilgalys R."/>
            <person name="Henrissat B."/>
            <person name="Grigoriev I.V."/>
            <person name="Hibbett D."/>
            <person name="Nagy L.G."/>
            <person name="Martin F.M."/>
        </authorList>
    </citation>
    <scope>NUCLEOTIDE SEQUENCE</scope>
    <source>
        <strain evidence="1">P2</strain>
    </source>
</reference>
<accession>A0ACB6Z084</accession>
<evidence type="ECO:0000313" key="1">
    <source>
        <dbReference type="EMBL" id="KAF9642947.1"/>
    </source>
</evidence>
<proteinExistence type="predicted"/>
<dbReference type="Proteomes" id="UP000886501">
    <property type="component" value="Unassembled WGS sequence"/>
</dbReference>
<name>A0ACB6Z084_THEGA</name>
<sequence length="173" mass="19529">MDGCLTGGGGYISQGKDPNKSKIVGFWSGKWSAAQQNYPVHKQELLALVETLKCFRGILHGTKFMEGVIRAKSEYINDVDELIRGRHPKTHPIYVDMALISVMNTEVRQSSQLAEKPGLNYKETQDRKTRVEWEEDTPTCHHACLTQWALGCFPDQKTPGKKIFLDNVKYSTA</sequence>
<gene>
    <name evidence="1" type="ORF">BDM02DRAFT_3264285</name>
</gene>
<evidence type="ECO:0000313" key="2">
    <source>
        <dbReference type="Proteomes" id="UP000886501"/>
    </source>
</evidence>
<reference evidence="1" key="2">
    <citation type="journal article" date="2020" name="Nat. Commun.">
        <title>Large-scale genome sequencing of mycorrhizal fungi provides insights into the early evolution of symbiotic traits.</title>
        <authorList>
            <person name="Miyauchi S."/>
            <person name="Kiss E."/>
            <person name="Kuo A."/>
            <person name="Drula E."/>
            <person name="Kohler A."/>
            <person name="Sanchez-Garcia M."/>
            <person name="Morin E."/>
            <person name="Andreopoulos B."/>
            <person name="Barry K.W."/>
            <person name="Bonito G."/>
            <person name="Buee M."/>
            <person name="Carver A."/>
            <person name="Chen C."/>
            <person name="Cichocki N."/>
            <person name="Clum A."/>
            <person name="Culley D."/>
            <person name="Crous P.W."/>
            <person name="Fauchery L."/>
            <person name="Girlanda M."/>
            <person name="Hayes R.D."/>
            <person name="Keri Z."/>
            <person name="LaButti K."/>
            <person name="Lipzen A."/>
            <person name="Lombard V."/>
            <person name="Magnuson J."/>
            <person name="Maillard F."/>
            <person name="Murat C."/>
            <person name="Nolan M."/>
            <person name="Ohm R.A."/>
            <person name="Pangilinan J."/>
            <person name="Pereira M.F."/>
            <person name="Perotto S."/>
            <person name="Peter M."/>
            <person name="Pfister S."/>
            <person name="Riley R."/>
            <person name="Sitrit Y."/>
            <person name="Stielow J.B."/>
            <person name="Szollosi G."/>
            <person name="Zifcakova L."/>
            <person name="Stursova M."/>
            <person name="Spatafora J.W."/>
            <person name="Tedersoo L."/>
            <person name="Vaario L.M."/>
            <person name="Yamada A."/>
            <person name="Yan M."/>
            <person name="Wang P."/>
            <person name="Xu J."/>
            <person name="Bruns T."/>
            <person name="Baldrian P."/>
            <person name="Vilgalys R."/>
            <person name="Dunand C."/>
            <person name="Henrissat B."/>
            <person name="Grigoriev I.V."/>
            <person name="Hibbett D."/>
            <person name="Nagy L.G."/>
            <person name="Martin F.M."/>
        </authorList>
    </citation>
    <scope>NUCLEOTIDE SEQUENCE</scope>
    <source>
        <strain evidence="1">P2</strain>
    </source>
</reference>
<protein>
    <submittedName>
        <fullName evidence="1">Uncharacterized protein</fullName>
    </submittedName>
</protein>